<gene>
    <name evidence="16" type="primary">flhF</name>
    <name evidence="16" type="ORF">GCM10008964_16320</name>
</gene>
<evidence type="ECO:0000256" key="5">
    <source>
        <dbReference type="ARBA" id="ARBA00022475"/>
    </source>
</evidence>
<keyword evidence="11" id="KW-1006">Bacterial flagellum protein export</keyword>
<dbReference type="InterPro" id="IPR027417">
    <property type="entry name" value="P-loop_NTPase"/>
</dbReference>
<evidence type="ECO:0000259" key="14">
    <source>
        <dbReference type="SMART" id="SM00382"/>
    </source>
</evidence>
<evidence type="ECO:0000256" key="6">
    <source>
        <dbReference type="ARBA" id="ARBA00022741"/>
    </source>
</evidence>
<evidence type="ECO:0000256" key="9">
    <source>
        <dbReference type="ARBA" id="ARBA00023134"/>
    </source>
</evidence>
<protein>
    <recommendedName>
        <fullName evidence="3 13">Flagellar biosynthesis protein FlhF</fullName>
    </recommendedName>
</protein>
<dbReference type="SMART" id="SM00382">
    <property type="entry name" value="AAA"/>
    <property type="match status" value="1"/>
</dbReference>
<dbReference type="Pfam" id="PF00448">
    <property type="entry name" value="SRP54"/>
    <property type="match status" value="1"/>
</dbReference>
<dbReference type="Gene3D" id="1.20.120.1380">
    <property type="entry name" value="Flagellar FlhF biosynthesis protein, N domain"/>
    <property type="match status" value="1"/>
</dbReference>
<evidence type="ECO:0000256" key="10">
    <source>
        <dbReference type="ARBA" id="ARBA00023136"/>
    </source>
</evidence>
<evidence type="ECO:0000256" key="4">
    <source>
        <dbReference type="ARBA" id="ARBA00022448"/>
    </source>
</evidence>
<sequence length="403" mass="44566">MKIKRFQAADVRQAIREVRDVLGPDAVILSNTRVDGGIEIVAATDYDESQFRRQAQVETASIQAQQPPRVEINPTPDTYAHEQPQAAPKQNIWSQEPTLVQMRKEIAGLRNMLQNQLSDLTWKDMERQNPTQVQLLKRFMQMGIDVELAKSITAKMHGIDDLETAWRHCLGSLASQIQLTEEDILTQGGIYALVGPTGVGKTTTIAKLAARCALKHGARQVALITTDCYRIGGQEQLRTYARILGVPVRVARTHAELTETLNDLLDRRFILIDTAGMNQRDIKLTEKFAVIKQQSPRVKTYLTMSANTQASAMDDIIHAYSHLNLSGCVLTKTDEASSLGGAVSALVRHHLPLAYVANGQQVPEDLSLARPNTLVNQASELMNDEQQLDPQTVSSYGGFAAYG</sequence>
<evidence type="ECO:0000256" key="3">
    <source>
        <dbReference type="ARBA" id="ARBA00014919"/>
    </source>
</evidence>
<comment type="function">
    <text evidence="12">Necessary for flagellar biosynthesis. May be involved in translocation of the flagellum.</text>
</comment>
<dbReference type="InterPro" id="IPR020006">
    <property type="entry name" value="FlhF"/>
</dbReference>
<evidence type="ECO:0000256" key="2">
    <source>
        <dbReference type="ARBA" id="ARBA00008531"/>
    </source>
</evidence>
<dbReference type="EMBL" id="BAAADG010000005">
    <property type="protein sequence ID" value="GAA0225482.1"/>
    <property type="molecule type" value="Genomic_DNA"/>
</dbReference>
<keyword evidence="8" id="KW-0653">Protein transport</keyword>
<name>A0ABN0TML1_9GAMM</name>
<keyword evidence="17" id="KW-1185">Reference proteome</keyword>
<keyword evidence="16" id="KW-0282">Flagellum</keyword>
<organism evidence="16 17">
    <name type="scientific">Methylophaga marina</name>
    <dbReference type="NCBI Taxonomy" id="45495"/>
    <lineage>
        <taxon>Bacteria</taxon>
        <taxon>Pseudomonadati</taxon>
        <taxon>Pseudomonadota</taxon>
        <taxon>Gammaproteobacteria</taxon>
        <taxon>Thiotrichales</taxon>
        <taxon>Piscirickettsiaceae</taxon>
        <taxon>Methylophaga</taxon>
    </lineage>
</organism>
<keyword evidence="9" id="KW-0342">GTP-binding</keyword>
<dbReference type="PANTHER" id="PTHR43134:SF3">
    <property type="entry name" value="FLAGELLAR BIOSYNTHESIS PROTEIN FLHF"/>
    <property type="match status" value="1"/>
</dbReference>
<evidence type="ECO:0000256" key="11">
    <source>
        <dbReference type="ARBA" id="ARBA00023225"/>
    </source>
</evidence>
<keyword evidence="6" id="KW-0547">Nucleotide-binding</keyword>
<keyword evidence="16" id="KW-0969">Cilium</keyword>
<comment type="similarity">
    <text evidence="2">Belongs to the GTP-binding SRP family.</text>
</comment>
<evidence type="ECO:0000256" key="1">
    <source>
        <dbReference type="ARBA" id="ARBA00004413"/>
    </source>
</evidence>
<feature type="domain" description="AAA+ ATPase" evidence="14">
    <location>
        <begin position="187"/>
        <end position="357"/>
    </location>
</feature>
<dbReference type="NCBIfam" id="TIGR03499">
    <property type="entry name" value="FlhF"/>
    <property type="match status" value="1"/>
</dbReference>
<comment type="caution">
    <text evidence="16">The sequence shown here is derived from an EMBL/GenBank/DDBJ whole genome shotgun (WGS) entry which is preliminary data.</text>
</comment>
<evidence type="ECO:0000256" key="13">
    <source>
        <dbReference type="NCBIfam" id="TIGR03499"/>
    </source>
</evidence>
<dbReference type="SMART" id="SM00962">
    <property type="entry name" value="SRP54"/>
    <property type="match status" value="1"/>
</dbReference>
<dbReference type="Proteomes" id="UP001501476">
    <property type="component" value="Unassembled WGS sequence"/>
</dbReference>
<dbReference type="SUPFAM" id="SSF52540">
    <property type="entry name" value="P-loop containing nucleoside triphosphate hydrolases"/>
    <property type="match status" value="1"/>
</dbReference>
<dbReference type="Gene3D" id="3.40.50.300">
    <property type="entry name" value="P-loop containing nucleotide triphosphate hydrolases"/>
    <property type="match status" value="1"/>
</dbReference>
<evidence type="ECO:0000313" key="17">
    <source>
        <dbReference type="Proteomes" id="UP001501476"/>
    </source>
</evidence>
<evidence type="ECO:0000256" key="8">
    <source>
        <dbReference type="ARBA" id="ARBA00022927"/>
    </source>
</evidence>
<comment type="subcellular location">
    <subcellularLocation>
        <location evidence="1">Cell membrane</location>
        <topology evidence="1">Peripheral membrane protein</topology>
        <orientation evidence="1">Cytoplasmic side</orientation>
    </subcellularLocation>
</comment>
<reference evidence="16 17" key="1">
    <citation type="journal article" date="2019" name="Int. J. Syst. Evol. Microbiol.">
        <title>The Global Catalogue of Microorganisms (GCM) 10K type strain sequencing project: providing services to taxonomists for standard genome sequencing and annotation.</title>
        <authorList>
            <consortium name="The Broad Institute Genomics Platform"/>
            <consortium name="The Broad Institute Genome Sequencing Center for Infectious Disease"/>
            <person name="Wu L."/>
            <person name="Ma J."/>
        </authorList>
    </citation>
    <scope>NUCLEOTIDE SEQUENCE [LARGE SCALE GENOMIC DNA]</scope>
    <source>
        <strain evidence="16 17">JCM 6886</strain>
    </source>
</reference>
<keyword evidence="5" id="KW-1003">Cell membrane</keyword>
<keyword evidence="16" id="KW-0966">Cell projection</keyword>
<accession>A0ABN0TML1</accession>
<evidence type="ECO:0000259" key="15">
    <source>
        <dbReference type="SMART" id="SM00962"/>
    </source>
</evidence>
<evidence type="ECO:0000256" key="7">
    <source>
        <dbReference type="ARBA" id="ARBA00022795"/>
    </source>
</evidence>
<evidence type="ECO:0000256" key="12">
    <source>
        <dbReference type="ARBA" id="ARBA00025337"/>
    </source>
</evidence>
<keyword evidence="4" id="KW-0813">Transport</keyword>
<dbReference type="InterPro" id="IPR000897">
    <property type="entry name" value="SRP54_GTPase_dom"/>
</dbReference>
<dbReference type="CDD" id="cd17873">
    <property type="entry name" value="FlhF"/>
    <property type="match status" value="1"/>
</dbReference>
<keyword evidence="10" id="KW-0472">Membrane</keyword>
<evidence type="ECO:0000313" key="16">
    <source>
        <dbReference type="EMBL" id="GAA0225482.1"/>
    </source>
</evidence>
<dbReference type="PANTHER" id="PTHR43134">
    <property type="entry name" value="SIGNAL RECOGNITION PARTICLE RECEPTOR SUBUNIT ALPHA"/>
    <property type="match status" value="1"/>
</dbReference>
<feature type="domain" description="SRP54-type proteins GTP-binding" evidence="15">
    <location>
        <begin position="188"/>
        <end position="380"/>
    </location>
</feature>
<dbReference type="RefSeq" id="WP_286303965.1">
    <property type="nucleotide sequence ID" value="NZ_AP027741.1"/>
</dbReference>
<keyword evidence="7" id="KW-1005">Bacterial flagellum biogenesis</keyword>
<dbReference type="InterPro" id="IPR047040">
    <property type="entry name" value="FlhF__GTPase_dom"/>
</dbReference>
<proteinExistence type="inferred from homology"/>
<dbReference type="InterPro" id="IPR003593">
    <property type="entry name" value="AAA+_ATPase"/>
</dbReference>